<dbReference type="InterPro" id="IPR014721">
    <property type="entry name" value="Ribsml_uS5_D2-typ_fold_subgr"/>
</dbReference>
<evidence type="ECO:0000256" key="5">
    <source>
        <dbReference type="ARBA" id="ARBA00022884"/>
    </source>
</evidence>
<protein>
    <recommendedName>
        <fullName evidence="6">Ribonuclease P protein component</fullName>
        <shortName evidence="6">RNase P protein</shortName>
        <shortName evidence="6">RNaseP protein</shortName>
        <ecNumber evidence="6">3.1.26.5</ecNumber>
    </recommendedName>
    <alternativeName>
        <fullName evidence="6">Protein C5</fullName>
    </alternativeName>
</protein>
<comment type="subunit">
    <text evidence="6">Consists of a catalytic RNA component (M1 or rnpB) and a protein subunit.</text>
</comment>
<dbReference type="SUPFAM" id="SSF54211">
    <property type="entry name" value="Ribosomal protein S5 domain 2-like"/>
    <property type="match status" value="1"/>
</dbReference>
<dbReference type="OrthoDB" id="1524972at2"/>
<sequence length="123" mass="14264">MSDDRSLPRTERLRSLGAVRRLFESGESGFVFPFRYVWFAEADSVPSVEVLFSVPKKFHKRANRRNLLRRRTKEAYRLQKGIVRCGAPVNLDLALIYSSKEALPYKTIAHAVRRILETIAERL</sequence>
<keyword evidence="8" id="KW-1185">Reference proteome</keyword>
<dbReference type="GO" id="GO:0001682">
    <property type="term" value="P:tRNA 5'-leader removal"/>
    <property type="evidence" value="ECO:0007669"/>
    <property type="project" value="UniProtKB-UniRule"/>
</dbReference>
<keyword evidence="3 6" id="KW-0255">Endonuclease</keyword>
<keyword evidence="4 6" id="KW-0378">Hydrolase</keyword>
<name>A0A4Y1X1M0_9BACT</name>
<evidence type="ECO:0000256" key="3">
    <source>
        <dbReference type="ARBA" id="ARBA00022759"/>
    </source>
</evidence>
<comment type="catalytic activity">
    <reaction evidence="6">
        <text>Endonucleolytic cleavage of RNA, removing 5'-extranucleotides from tRNA precursor.</text>
        <dbReference type="EC" id="3.1.26.5"/>
    </reaction>
</comment>
<keyword evidence="1 6" id="KW-0819">tRNA processing</keyword>
<gene>
    <name evidence="6" type="primary">rnpA</name>
    <name evidence="7" type="ORF">A5CPEGH6_10540</name>
</gene>
<dbReference type="Gene3D" id="3.30.230.10">
    <property type="match status" value="1"/>
</dbReference>
<evidence type="ECO:0000313" key="7">
    <source>
        <dbReference type="EMBL" id="BBL06416.1"/>
    </source>
</evidence>
<proteinExistence type="inferred from homology"/>
<dbReference type="GO" id="GO:0000049">
    <property type="term" value="F:tRNA binding"/>
    <property type="evidence" value="ECO:0007669"/>
    <property type="project" value="UniProtKB-UniRule"/>
</dbReference>
<dbReference type="InterPro" id="IPR000100">
    <property type="entry name" value="RNase_P"/>
</dbReference>
<comment type="similarity">
    <text evidence="6">Belongs to the RnpA family.</text>
</comment>
<evidence type="ECO:0000256" key="4">
    <source>
        <dbReference type="ARBA" id="ARBA00022801"/>
    </source>
</evidence>
<dbReference type="Proteomes" id="UP000319374">
    <property type="component" value="Chromosome"/>
</dbReference>
<dbReference type="EC" id="3.1.26.5" evidence="6"/>
<dbReference type="Pfam" id="PF00825">
    <property type="entry name" value="Ribonuclease_P"/>
    <property type="match status" value="1"/>
</dbReference>
<accession>A0A4Y1X1M0</accession>
<evidence type="ECO:0000256" key="6">
    <source>
        <dbReference type="HAMAP-Rule" id="MF_00227"/>
    </source>
</evidence>
<evidence type="ECO:0000256" key="1">
    <source>
        <dbReference type="ARBA" id="ARBA00022694"/>
    </source>
</evidence>
<comment type="function">
    <text evidence="6">RNaseP catalyzes the removal of the 5'-leader sequence from pre-tRNA to produce the mature 5'-terminus. It can also cleave other RNA substrates such as 4.5S RNA. The protein component plays an auxiliary but essential role in vivo by binding to the 5'-leader sequence and broadening the substrate specificity of the ribozyme.</text>
</comment>
<dbReference type="InterPro" id="IPR020568">
    <property type="entry name" value="Ribosomal_Su5_D2-typ_SF"/>
</dbReference>
<dbReference type="GO" id="GO:0004526">
    <property type="term" value="F:ribonuclease P activity"/>
    <property type="evidence" value="ECO:0007669"/>
    <property type="project" value="UniProtKB-UniRule"/>
</dbReference>
<keyword evidence="5 6" id="KW-0694">RNA-binding</keyword>
<dbReference type="EMBL" id="AP019736">
    <property type="protein sequence ID" value="BBL06416.1"/>
    <property type="molecule type" value="Genomic_DNA"/>
</dbReference>
<dbReference type="HAMAP" id="MF_00227">
    <property type="entry name" value="RNase_P"/>
    <property type="match status" value="1"/>
</dbReference>
<dbReference type="KEGG" id="ada:A5CPEGH6_10540"/>
<dbReference type="AlphaFoldDB" id="A0A4Y1X1M0"/>
<keyword evidence="2 6" id="KW-0540">Nuclease</keyword>
<organism evidence="7 8">
    <name type="scientific">Alistipes dispar</name>
    <dbReference type="NCBI Taxonomy" id="2585119"/>
    <lineage>
        <taxon>Bacteria</taxon>
        <taxon>Pseudomonadati</taxon>
        <taxon>Bacteroidota</taxon>
        <taxon>Bacteroidia</taxon>
        <taxon>Bacteroidales</taxon>
        <taxon>Rikenellaceae</taxon>
        <taxon>Alistipes</taxon>
    </lineage>
</organism>
<evidence type="ECO:0000313" key="8">
    <source>
        <dbReference type="Proteomes" id="UP000319374"/>
    </source>
</evidence>
<reference evidence="8" key="1">
    <citation type="submission" date="2019-06" db="EMBL/GenBank/DDBJ databases">
        <title>Alistipes onderdonkii subsp. vulgaris subsp. nov., Alistipes dispar sp. nov. and Alistipes communis sp. nov., isolated from human faeces, and creation of Alistipes onderdonkii subsp. onderdonkii subsp. nov.</title>
        <authorList>
            <person name="Sakamoto M."/>
            <person name="Ikeyama N."/>
            <person name="Ogata Y."/>
            <person name="Suda W."/>
            <person name="Iino T."/>
            <person name="Hattori M."/>
            <person name="Ohkuma M."/>
        </authorList>
    </citation>
    <scope>NUCLEOTIDE SEQUENCE [LARGE SCALE GENOMIC DNA]</scope>
    <source>
        <strain evidence="8">5CPEGH6</strain>
    </source>
</reference>
<evidence type="ECO:0000256" key="2">
    <source>
        <dbReference type="ARBA" id="ARBA00022722"/>
    </source>
</evidence>